<dbReference type="AlphaFoldDB" id="A0A2G9UP88"/>
<dbReference type="GO" id="GO:0007015">
    <property type="term" value="P:actin filament organization"/>
    <property type="evidence" value="ECO:0007669"/>
    <property type="project" value="TreeGrafter"/>
</dbReference>
<gene>
    <name evidence="11" type="ORF">TELCIR_06116</name>
</gene>
<feature type="binding site" evidence="8">
    <location>
        <begin position="199"/>
        <end position="206"/>
    </location>
    <ligand>
        <name>ATP</name>
        <dbReference type="ChEBI" id="CHEBI:30616"/>
    </ligand>
</feature>
<sequence length="305" mass="34676">MSIYLSRKETELDVLKASHNELAGRIKAAEAHGKTLVWVPHEKDGFALSFIISEADNEGYVQVELLDSHERQRVSRDDYQKVNPPRFDKCEDMSSMSCLNEASVLHNLRQRFFSNLIYTYSGLFCVVVNPYKRLPIYTDSIAEQYKVSLIDSGFVGSSVLRTFCGKKRKEMPPHIFAVTDEAYRNMLQDREDQSILCTGESGAGKTENTKKVIQYLAHVAAPRSSNSKGKFIRIHFDAAGAISGANIEFYLLEKSRILRQSADERCFHIFYQLLKGASVDQRGEFEETMRAMRIVGFQDEEIEGS</sequence>
<evidence type="ECO:0000256" key="3">
    <source>
        <dbReference type="ARBA" id="ARBA00022840"/>
    </source>
</evidence>
<reference evidence="11 12" key="1">
    <citation type="submission" date="2015-09" db="EMBL/GenBank/DDBJ databases">
        <title>Draft genome of the parasitic nematode Teladorsagia circumcincta isolate WARC Sus (inbred).</title>
        <authorList>
            <person name="Mitreva M."/>
        </authorList>
    </citation>
    <scope>NUCLEOTIDE SEQUENCE [LARGE SCALE GENOMIC DNA]</scope>
    <source>
        <strain evidence="11 12">S</strain>
    </source>
</reference>
<evidence type="ECO:0000256" key="6">
    <source>
        <dbReference type="ARBA" id="ARBA00023175"/>
    </source>
</evidence>
<dbReference type="Gene3D" id="3.40.850.10">
    <property type="entry name" value="Kinesin motor domain"/>
    <property type="match status" value="2"/>
</dbReference>
<keyword evidence="12" id="KW-1185">Reference proteome</keyword>
<dbReference type="Pfam" id="PF02736">
    <property type="entry name" value="Myosin_N"/>
    <property type="match status" value="1"/>
</dbReference>
<evidence type="ECO:0000259" key="9">
    <source>
        <dbReference type="PROSITE" id="PS51456"/>
    </source>
</evidence>
<dbReference type="EMBL" id="KZ345804">
    <property type="protein sequence ID" value="PIO71966.1"/>
    <property type="molecule type" value="Genomic_DNA"/>
</dbReference>
<dbReference type="InterPro" id="IPR001609">
    <property type="entry name" value="Myosin_head_motor_dom-like"/>
</dbReference>
<evidence type="ECO:0000313" key="11">
    <source>
        <dbReference type="EMBL" id="PIO71966.1"/>
    </source>
</evidence>
<evidence type="ECO:0000256" key="8">
    <source>
        <dbReference type="PROSITE-ProRule" id="PRU00782"/>
    </source>
</evidence>
<feature type="domain" description="Myosin N-terminal SH3-like" evidence="10">
    <location>
        <begin position="32"/>
        <end position="84"/>
    </location>
</feature>
<organism evidence="11 12">
    <name type="scientific">Teladorsagia circumcincta</name>
    <name type="common">Brown stomach worm</name>
    <name type="synonym">Ostertagia circumcincta</name>
    <dbReference type="NCBI Taxonomy" id="45464"/>
    <lineage>
        <taxon>Eukaryota</taxon>
        <taxon>Metazoa</taxon>
        <taxon>Ecdysozoa</taxon>
        <taxon>Nematoda</taxon>
        <taxon>Chromadorea</taxon>
        <taxon>Rhabditida</taxon>
        <taxon>Rhabditina</taxon>
        <taxon>Rhabditomorpha</taxon>
        <taxon>Strongyloidea</taxon>
        <taxon>Trichostrongylidae</taxon>
        <taxon>Teladorsagia</taxon>
    </lineage>
</organism>
<dbReference type="GO" id="GO:0000146">
    <property type="term" value="F:microfilament motor activity"/>
    <property type="evidence" value="ECO:0007669"/>
    <property type="project" value="TreeGrafter"/>
</dbReference>
<evidence type="ECO:0000256" key="4">
    <source>
        <dbReference type="ARBA" id="ARBA00023054"/>
    </source>
</evidence>
<evidence type="ECO:0000256" key="2">
    <source>
        <dbReference type="ARBA" id="ARBA00022741"/>
    </source>
</evidence>
<name>A0A2G9UP88_TELCI</name>
<dbReference type="GO" id="GO:0016020">
    <property type="term" value="C:membrane"/>
    <property type="evidence" value="ECO:0007669"/>
    <property type="project" value="TreeGrafter"/>
</dbReference>
<dbReference type="SUPFAM" id="SSF52540">
    <property type="entry name" value="P-loop containing nucleoside triphosphate hydrolases"/>
    <property type="match status" value="1"/>
</dbReference>
<comment type="similarity">
    <text evidence="1 8">Belongs to the TRAFAC class myosin-kinesin ATPase superfamily. Myosin family.</text>
</comment>
<proteinExistence type="inferred from homology"/>
<dbReference type="PANTHER" id="PTHR13140">
    <property type="entry name" value="MYOSIN"/>
    <property type="match status" value="1"/>
</dbReference>
<evidence type="ECO:0000256" key="5">
    <source>
        <dbReference type="ARBA" id="ARBA00023123"/>
    </source>
</evidence>
<protein>
    <submittedName>
        <fullName evidence="11">Myosin head</fullName>
    </submittedName>
</protein>
<evidence type="ECO:0000259" key="10">
    <source>
        <dbReference type="PROSITE" id="PS51844"/>
    </source>
</evidence>
<feature type="domain" description="Myosin motor" evidence="9">
    <location>
        <begin position="88"/>
        <end position="305"/>
    </location>
</feature>
<keyword evidence="5 8" id="KW-0518">Myosin</keyword>
<dbReference type="PROSITE" id="PS51844">
    <property type="entry name" value="SH3_LIKE"/>
    <property type="match status" value="1"/>
</dbReference>
<dbReference type="GO" id="GO:0005737">
    <property type="term" value="C:cytoplasm"/>
    <property type="evidence" value="ECO:0007669"/>
    <property type="project" value="TreeGrafter"/>
</dbReference>
<keyword evidence="2 8" id="KW-0547">Nucleotide-binding</keyword>
<dbReference type="SMART" id="SM00242">
    <property type="entry name" value="MYSc"/>
    <property type="match status" value="1"/>
</dbReference>
<dbReference type="PANTHER" id="PTHR13140:SF857">
    <property type="entry name" value="MYOSIN-11"/>
    <property type="match status" value="1"/>
</dbReference>
<dbReference type="InterPro" id="IPR027417">
    <property type="entry name" value="P-loop_NTPase"/>
</dbReference>
<dbReference type="GO" id="GO:0051015">
    <property type="term" value="F:actin filament binding"/>
    <property type="evidence" value="ECO:0007669"/>
    <property type="project" value="TreeGrafter"/>
</dbReference>
<evidence type="ECO:0000256" key="1">
    <source>
        <dbReference type="ARBA" id="ARBA00008314"/>
    </source>
</evidence>
<keyword evidence="4" id="KW-0175">Coiled coil</keyword>
<keyword evidence="6 8" id="KW-0505">Motor protein</keyword>
<dbReference type="PROSITE" id="PS51456">
    <property type="entry name" value="MYOSIN_MOTOR"/>
    <property type="match status" value="1"/>
</dbReference>
<dbReference type="InterPro" id="IPR036961">
    <property type="entry name" value="Kinesin_motor_dom_sf"/>
</dbReference>
<dbReference type="PRINTS" id="PR00193">
    <property type="entry name" value="MYOSINHEAVY"/>
</dbReference>
<dbReference type="GO" id="GO:0005524">
    <property type="term" value="F:ATP binding"/>
    <property type="evidence" value="ECO:0007669"/>
    <property type="project" value="UniProtKB-UniRule"/>
</dbReference>
<keyword evidence="7 8" id="KW-0009">Actin-binding</keyword>
<evidence type="ECO:0000256" key="7">
    <source>
        <dbReference type="ARBA" id="ARBA00023203"/>
    </source>
</evidence>
<keyword evidence="3 8" id="KW-0067">ATP-binding</keyword>
<dbReference type="InterPro" id="IPR004009">
    <property type="entry name" value="SH3_Myosin"/>
</dbReference>
<accession>A0A2G9UP88</accession>
<dbReference type="Proteomes" id="UP000230423">
    <property type="component" value="Unassembled WGS sequence"/>
</dbReference>
<dbReference type="Pfam" id="PF00063">
    <property type="entry name" value="Myosin_head"/>
    <property type="match status" value="2"/>
</dbReference>
<comment type="caution">
    <text evidence="8">Lacks conserved residue(s) required for the propagation of feature annotation.</text>
</comment>
<dbReference type="GO" id="GO:0016459">
    <property type="term" value="C:myosin complex"/>
    <property type="evidence" value="ECO:0007669"/>
    <property type="project" value="UniProtKB-KW"/>
</dbReference>
<evidence type="ECO:0000313" key="12">
    <source>
        <dbReference type="Proteomes" id="UP000230423"/>
    </source>
</evidence>
<dbReference type="OrthoDB" id="10055605at2759"/>